<reference evidence="4 5" key="1">
    <citation type="submission" date="2018-07" db="EMBL/GenBank/DDBJ databases">
        <title>A draft genome of a endophytic bacteria, a new species of Pedobacter.</title>
        <authorList>
            <person name="Zhang Z.D."/>
            <person name="Chen Z.J."/>
        </authorList>
    </citation>
    <scope>NUCLEOTIDE SEQUENCE [LARGE SCALE GENOMIC DNA]</scope>
    <source>
        <strain evidence="4 5">RS10</strain>
    </source>
</reference>
<sequence>MKKILIMLLFFAGMSLLHSCKIDDFEAPAATLQGTILDNKGRNMQAEQGQGNTKVRLEELSWSSAPVPQDLNIKQDGSYINNKLFAGRYRLNVIEGPFYPTVAQEVEINGTTTHNFQVTPYVDLDWIGEPTLTTDKKISVKFKYVRNEAPNGVTKPAATDYRLFVSTTQYVGNNNFDPGNSLVTVLPAENTEITLTTNSPMKYSTTYYIRVGMRVNDTFKKYNYTTVKTVTVP</sequence>
<dbReference type="Gene3D" id="2.60.40.2060">
    <property type="match status" value="1"/>
</dbReference>
<feature type="signal peptide" evidence="1">
    <location>
        <begin position="1"/>
        <end position="19"/>
    </location>
</feature>
<feature type="domain" description="DUF3823" evidence="3">
    <location>
        <begin position="157"/>
        <end position="228"/>
    </location>
</feature>
<protein>
    <recommendedName>
        <fullName evidence="6">DUF3823 domain-containing protein</fullName>
    </recommendedName>
</protein>
<keyword evidence="5" id="KW-1185">Reference proteome</keyword>
<evidence type="ECO:0000313" key="5">
    <source>
        <dbReference type="Proteomes" id="UP000252081"/>
    </source>
</evidence>
<evidence type="ECO:0000259" key="3">
    <source>
        <dbReference type="Pfam" id="PF18003"/>
    </source>
</evidence>
<evidence type="ECO:0000256" key="1">
    <source>
        <dbReference type="SAM" id="SignalP"/>
    </source>
</evidence>
<dbReference type="EMBL" id="QNQU01000007">
    <property type="protein sequence ID" value="RBQ07883.1"/>
    <property type="molecule type" value="Genomic_DNA"/>
</dbReference>
<proteinExistence type="predicted"/>
<dbReference type="InterPro" id="IPR024278">
    <property type="entry name" value="DUF3823_N"/>
</dbReference>
<feature type="chain" id="PRO_5016951623" description="DUF3823 domain-containing protein" evidence="1">
    <location>
        <begin position="20"/>
        <end position="233"/>
    </location>
</feature>
<feature type="domain" description="DUF3823" evidence="2">
    <location>
        <begin position="31"/>
        <end position="119"/>
    </location>
</feature>
<dbReference type="OrthoDB" id="642123at2"/>
<name>A0A366L315_9SPHI</name>
<evidence type="ECO:0008006" key="6">
    <source>
        <dbReference type="Google" id="ProtNLM"/>
    </source>
</evidence>
<dbReference type="AlphaFoldDB" id="A0A366L315"/>
<dbReference type="Pfam" id="PF12866">
    <property type="entry name" value="DUF3823"/>
    <property type="match status" value="1"/>
</dbReference>
<accession>A0A366L315</accession>
<evidence type="ECO:0000313" key="4">
    <source>
        <dbReference type="EMBL" id="RBQ07883.1"/>
    </source>
</evidence>
<keyword evidence="1" id="KW-0732">Signal</keyword>
<dbReference type="Pfam" id="PF18003">
    <property type="entry name" value="DUF3823_C"/>
    <property type="match status" value="1"/>
</dbReference>
<dbReference type="Gene3D" id="2.60.40.1120">
    <property type="entry name" value="Carboxypeptidase-like, regulatory domain"/>
    <property type="match status" value="1"/>
</dbReference>
<evidence type="ECO:0000259" key="2">
    <source>
        <dbReference type="Pfam" id="PF12866"/>
    </source>
</evidence>
<organism evidence="4 5">
    <name type="scientific">Pedobacter miscanthi</name>
    <dbReference type="NCBI Taxonomy" id="2259170"/>
    <lineage>
        <taxon>Bacteria</taxon>
        <taxon>Pseudomonadati</taxon>
        <taxon>Bacteroidota</taxon>
        <taxon>Sphingobacteriia</taxon>
        <taxon>Sphingobacteriales</taxon>
        <taxon>Sphingobacteriaceae</taxon>
        <taxon>Pedobacter</taxon>
    </lineage>
</organism>
<gene>
    <name evidence="4" type="ORF">DRW42_09785</name>
</gene>
<dbReference type="Proteomes" id="UP000252081">
    <property type="component" value="Unassembled WGS sequence"/>
</dbReference>
<dbReference type="InterPro" id="IPR041186">
    <property type="entry name" value="DUF3823_C"/>
</dbReference>
<comment type="caution">
    <text evidence="4">The sequence shown here is derived from an EMBL/GenBank/DDBJ whole genome shotgun (WGS) entry which is preliminary data.</text>
</comment>
<dbReference type="RefSeq" id="WP_113948642.1">
    <property type="nucleotide sequence ID" value="NZ_QNQU01000007.1"/>
</dbReference>